<accession>A0ABX5KQ33</accession>
<dbReference type="Proteomes" id="UP000245712">
    <property type="component" value="Unassembled WGS sequence"/>
</dbReference>
<reference evidence="1 2" key="1">
    <citation type="submission" date="2018-05" db="EMBL/GenBank/DDBJ databases">
        <title>Genomic Encyclopedia of Type Strains, Phase IV (KMG-V): Genome sequencing to study the core and pangenomes of soil and plant-associated prokaryotes.</title>
        <authorList>
            <person name="Whitman W."/>
        </authorList>
    </citation>
    <scope>NUCLEOTIDE SEQUENCE [LARGE SCALE GENOMIC DNA]</scope>
    <source>
        <strain evidence="1 2">SCZa-39</strain>
    </source>
</reference>
<dbReference type="RefSeq" id="WP_165841911.1">
    <property type="nucleotide sequence ID" value="NZ_CAJZAT010000191.1"/>
</dbReference>
<protein>
    <submittedName>
        <fullName evidence="1">Uncharacterized protein</fullName>
    </submittedName>
</protein>
<name>A0ABX5KQ33_9BURK</name>
<comment type="caution">
    <text evidence="1">The sequence shown here is derived from an EMBL/GenBank/DDBJ whole genome shotgun (WGS) entry which is preliminary data.</text>
</comment>
<proteinExistence type="predicted"/>
<sequence length="79" mass="8704">MKQAQLTCGIWQLIEHGIQQHEKEHGRRPVALILHPAHKDEFCLGSESNAAVLGGISVGVAPLFDMPVLVDENGDHHYL</sequence>
<evidence type="ECO:0000313" key="2">
    <source>
        <dbReference type="Proteomes" id="UP000245712"/>
    </source>
</evidence>
<organism evidence="1 2">
    <name type="scientific">Paraburkholderia unamae</name>
    <dbReference type="NCBI Taxonomy" id="219649"/>
    <lineage>
        <taxon>Bacteria</taxon>
        <taxon>Pseudomonadati</taxon>
        <taxon>Pseudomonadota</taxon>
        <taxon>Betaproteobacteria</taxon>
        <taxon>Burkholderiales</taxon>
        <taxon>Burkholderiaceae</taxon>
        <taxon>Paraburkholderia</taxon>
    </lineage>
</organism>
<dbReference type="EMBL" id="QEOB01000008">
    <property type="protein sequence ID" value="PVX82662.1"/>
    <property type="molecule type" value="Genomic_DNA"/>
</dbReference>
<gene>
    <name evidence="1" type="ORF">C7402_10835</name>
</gene>
<keyword evidence="2" id="KW-1185">Reference proteome</keyword>
<evidence type="ECO:0000313" key="1">
    <source>
        <dbReference type="EMBL" id="PVX82662.1"/>
    </source>
</evidence>